<gene>
    <name evidence="2" type="ORF">DFR75_102372</name>
</gene>
<dbReference type="EMBL" id="SNXK01000002">
    <property type="protein sequence ID" value="TDP39654.1"/>
    <property type="molecule type" value="Genomic_DNA"/>
</dbReference>
<protein>
    <recommendedName>
        <fullName evidence="1">DUF6194 domain-containing protein</fullName>
    </recommendedName>
</protein>
<name>A0A4R6PN12_NOCIG</name>
<dbReference type="RefSeq" id="WP_067492505.1">
    <property type="nucleotide sequence ID" value="NZ_JBHXPO010000007.1"/>
</dbReference>
<dbReference type="SUPFAM" id="SSF142906">
    <property type="entry name" value="YjbR-like"/>
    <property type="match status" value="1"/>
</dbReference>
<dbReference type="Pfam" id="PF19694">
    <property type="entry name" value="DUF6194"/>
    <property type="match status" value="1"/>
</dbReference>
<dbReference type="Proteomes" id="UP000295087">
    <property type="component" value="Unassembled WGS sequence"/>
</dbReference>
<proteinExistence type="predicted"/>
<dbReference type="InterPro" id="IPR038056">
    <property type="entry name" value="YjbR-like_sf"/>
</dbReference>
<evidence type="ECO:0000259" key="1">
    <source>
        <dbReference type="Pfam" id="PF19694"/>
    </source>
</evidence>
<comment type="caution">
    <text evidence="2">The sequence shown here is derived from an EMBL/GenBank/DDBJ whole genome shotgun (WGS) entry which is preliminary data.</text>
</comment>
<keyword evidence="3" id="KW-1185">Reference proteome</keyword>
<feature type="domain" description="DUF6194" evidence="1">
    <location>
        <begin position="1"/>
        <end position="141"/>
    </location>
</feature>
<accession>A0A4R6PN12</accession>
<reference evidence="2 3" key="1">
    <citation type="submission" date="2019-03" db="EMBL/GenBank/DDBJ databases">
        <title>Genomic Encyclopedia of Type Strains, Phase IV (KMG-IV): sequencing the most valuable type-strain genomes for metagenomic binning, comparative biology and taxonomic classification.</title>
        <authorList>
            <person name="Goeker M."/>
        </authorList>
    </citation>
    <scope>NUCLEOTIDE SEQUENCE [LARGE SCALE GENOMIC DNA]</scope>
    <source>
        <strain evidence="2 3">DSM 44496</strain>
    </source>
</reference>
<organism evidence="2 3">
    <name type="scientific">Nocardia ignorata</name>
    <dbReference type="NCBI Taxonomy" id="145285"/>
    <lineage>
        <taxon>Bacteria</taxon>
        <taxon>Bacillati</taxon>
        <taxon>Actinomycetota</taxon>
        <taxon>Actinomycetes</taxon>
        <taxon>Mycobacteriales</taxon>
        <taxon>Nocardiaceae</taxon>
        <taxon>Nocardia</taxon>
    </lineage>
</organism>
<sequence>MQITEIDDFVSGLDGVLALRPTEGSDFPEISWGDIFYYYAPDGVVPRGQPFATIVTKNYPDDTATGLDRPGAFRVNVAVGTDTFAEYADNSLADNTLAPHPLYARAHWLSITNPGPDNAEVLRELLREAHGRDKSRAERRSGQ</sequence>
<evidence type="ECO:0000313" key="3">
    <source>
        <dbReference type="Proteomes" id="UP000295087"/>
    </source>
</evidence>
<dbReference type="InterPro" id="IPR045676">
    <property type="entry name" value="DUF6194"/>
</dbReference>
<evidence type="ECO:0000313" key="2">
    <source>
        <dbReference type="EMBL" id="TDP39654.1"/>
    </source>
</evidence>
<dbReference type="AlphaFoldDB" id="A0A4R6PN12"/>